<dbReference type="RefSeq" id="WP_107933185.1">
    <property type="nucleotide sequence ID" value="NZ_PZZN01000003.1"/>
</dbReference>
<keyword evidence="2" id="KW-0812">Transmembrane</keyword>
<feature type="transmembrane region" description="Helical" evidence="2">
    <location>
        <begin position="341"/>
        <end position="362"/>
    </location>
</feature>
<sequence>MTAALPLRQSMAWVHGWLGLLAGWLLFAMFLTGTASYFRPEITQWMQPEIRASTVSPAQAAQGAMTYLQRIGAGDDVQWFLYLPDARSAVTRVFEQRSPTSTAPPRPAELTLDPRSGEPVRARETRGGEHFYRFHFQLQLPYPWGRWLAGLCAMVMLSAIVSGVITHKRIFADFFTLRWNKGQRSWLDAHNVSAVLALPYHAMITYTGLITLVAMYMPWPAMVNYKTPLDYGAVAFGIPTERAATGIAAPLLPIEPMIEKAEAVLGAPATRVVVRHPNDRAATVTVYRHASVSINARLPSVTYSGSTGQMLERSGGTGPALMTAGVMLGLHVASYAGTGLRWAYCLLGLTGAAMVGTGLLLWTTKRRRPGAAPFPGLTLVERLNIAVIAGLPFGMAAYLLANRVIPADAAGRADGEVAAMFWAWGAVAVMQLARSPRRAWIEGFAIGAIAFAAIPVINAVTTARGLPASLRGDDPVFAGFDLTMLAIATVLGMAAWRVAHLRPAAPVRRPARGVVHA</sequence>
<feature type="transmembrane region" description="Helical" evidence="2">
    <location>
        <begin position="383"/>
        <end position="405"/>
    </location>
</feature>
<feature type="transmembrane region" description="Helical" evidence="2">
    <location>
        <begin position="147"/>
        <end position="172"/>
    </location>
</feature>
<proteinExistence type="predicted"/>
<organism evidence="3 4">
    <name type="scientific">Sphingomonas aerolata</name>
    <dbReference type="NCBI Taxonomy" id="185951"/>
    <lineage>
        <taxon>Bacteria</taxon>
        <taxon>Pseudomonadati</taxon>
        <taxon>Pseudomonadota</taxon>
        <taxon>Alphaproteobacteria</taxon>
        <taxon>Sphingomonadales</taxon>
        <taxon>Sphingomonadaceae</taxon>
        <taxon>Sphingomonas</taxon>
    </lineage>
</organism>
<feature type="transmembrane region" description="Helical" evidence="2">
    <location>
        <begin position="477"/>
        <end position="499"/>
    </location>
</feature>
<reference evidence="3 4" key="1">
    <citation type="submission" date="2018-04" db="EMBL/GenBank/DDBJ databases">
        <title>Genomic Encyclopedia of Type Strains, Phase III (KMG-III): the genomes of soil and plant-associated and newly described type strains.</title>
        <authorList>
            <person name="Whitman W."/>
        </authorList>
    </citation>
    <scope>NUCLEOTIDE SEQUENCE [LARGE SCALE GENOMIC DNA]</scope>
    <source>
        <strain evidence="3 4">NW12</strain>
    </source>
</reference>
<evidence type="ECO:0000313" key="4">
    <source>
        <dbReference type="Proteomes" id="UP000240996"/>
    </source>
</evidence>
<dbReference type="EMBL" id="PZZN01000003">
    <property type="protein sequence ID" value="PTM44540.1"/>
    <property type="molecule type" value="Genomic_DNA"/>
</dbReference>
<keyword evidence="4" id="KW-1185">Reference proteome</keyword>
<evidence type="ECO:0000256" key="1">
    <source>
        <dbReference type="SAM" id="MobiDB-lite"/>
    </source>
</evidence>
<feature type="transmembrane region" description="Helical" evidence="2">
    <location>
        <begin position="440"/>
        <end position="457"/>
    </location>
</feature>
<evidence type="ECO:0000313" key="3">
    <source>
        <dbReference type="EMBL" id="PTM44540.1"/>
    </source>
</evidence>
<feature type="transmembrane region" description="Helical" evidence="2">
    <location>
        <begin position="192"/>
        <end position="216"/>
    </location>
</feature>
<dbReference type="Proteomes" id="UP000240996">
    <property type="component" value="Unassembled WGS sequence"/>
</dbReference>
<dbReference type="PANTHER" id="PTHR34219">
    <property type="entry name" value="IRON-REGULATED INNER MEMBRANE PROTEIN-RELATED"/>
    <property type="match status" value="1"/>
</dbReference>
<feature type="transmembrane region" description="Helical" evidence="2">
    <location>
        <begin position="12"/>
        <end position="38"/>
    </location>
</feature>
<dbReference type="AlphaFoldDB" id="A0A2T4YMA4"/>
<gene>
    <name evidence="3" type="ORF">C8J24_2747</name>
</gene>
<feature type="transmembrane region" description="Helical" evidence="2">
    <location>
        <begin position="417"/>
        <end position="433"/>
    </location>
</feature>
<keyword evidence="2" id="KW-1133">Transmembrane helix</keyword>
<evidence type="ECO:0000256" key="2">
    <source>
        <dbReference type="SAM" id="Phobius"/>
    </source>
</evidence>
<accession>A0A2T4YMA4</accession>
<feature type="region of interest" description="Disordered" evidence="1">
    <location>
        <begin position="94"/>
        <end position="120"/>
    </location>
</feature>
<dbReference type="Pfam" id="PF03929">
    <property type="entry name" value="PepSY_TM"/>
    <property type="match status" value="1"/>
</dbReference>
<keyword evidence="2" id="KW-0472">Membrane</keyword>
<comment type="caution">
    <text evidence="3">The sequence shown here is derived from an EMBL/GenBank/DDBJ whole genome shotgun (WGS) entry which is preliminary data.</text>
</comment>
<dbReference type="PANTHER" id="PTHR34219:SF4">
    <property type="entry name" value="PEPSY DOMAIN-CONTAINING PROTEIN"/>
    <property type="match status" value="1"/>
</dbReference>
<protein>
    <submittedName>
        <fullName evidence="3">Putative iron-regulated membrane protein</fullName>
    </submittedName>
</protein>
<dbReference type="InterPro" id="IPR005625">
    <property type="entry name" value="PepSY-ass_TM"/>
</dbReference>
<name>A0A2T4YMA4_9SPHN</name>